<dbReference type="Proteomes" id="UP000326396">
    <property type="component" value="Linkage Group LG18"/>
</dbReference>
<evidence type="ECO:0000259" key="1">
    <source>
        <dbReference type="Pfam" id="PF07727"/>
    </source>
</evidence>
<evidence type="ECO:0000313" key="2">
    <source>
        <dbReference type="EMBL" id="KAD4983180.1"/>
    </source>
</evidence>
<evidence type="ECO:0000313" key="3">
    <source>
        <dbReference type="Proteomes" id="UP000326396"/>
    </source>
</evidence>
<keyword evidence="3" id="KW-1185">Reference proteome</keyword>
<name>A0A5N6NRS4_9ASTR</name>
<dbReference type="AlphaFoldDB" id="A0A5N6NRS4"/>
<dbReference type="EMBL" id="SZYD01000010">
    <property type="protein sequence ID" value="KAD4983180.1"/>
    <property type="molecule type" value="Genomic_DNA"/>
</dbReference>
<dbReference type="InterPro" id="IPR013103">
    <property type="entry name" value="RVT_2"/>
</dbReference>
<sequence length="255" mass="28876">MSGYDEVLAYSWELRLGRLVIEDYWIYWMTGLLMLDAGLDYIARPPSGRLLARLETVRLVLALSAQNGWPVHHLDVKTTFLHGELNEEVKGNHGDDVHRTLKHFANKSPKLRFQIMAIFSVADGKDGEVRSQFPMMAGVVSGVMVAKRSYGRKPPSKTFVPDSGTKSHRTQVIREPDRIQRPFQIKVIFVRLDDYSCTWRKLASPVDEIASEDEETRNPISEIATTPGAACRFPSREFKLGILTVVPFPDFQTSV</sequence>
<proteinExistence type="predicted"/>
<dbReference type="Pfam" id="PF07727">
    <property type="entry name" value="RVT_2"/>
    <property type="match status" value="1"/>
</dbReference>
<reference evidence="2 3" key="1">
    <citation type="submission" date="2019-05" db="EMBL/GenBank/DDBJ databases">
        <title>Mikania micrantha, genome provides insights into the molecular mechanism of rapid growth.</title>
        <authorList>
            <person name="Liu B."/>
        </authorList>
    </citation>
    <scope>NUCLEOTIDE SEQUENCE [LARGE SCALE GENOMIC DNA]</scope>
    <source>
        <strain evidence="2">NLD-2019</strain>
        <tissue evidence="2">Leaf</tissue>
    </source>
</reference>
<accession>A0A5N6NRS4</accession>
<gene>
    <name evidence="2" type="ORF">E3N88_19851</name>
</gene>
<feature type="domain" description="Reverse transcriptase Ty1/copia-type" evidence="1">
    <location>
        <begin position="51"/>
        <end position="89"/>
    </location>
</feature>
<dbReference type="OrthoDB" id="413760at2759"/>
<protein>
    <recommendedName>
        <fullName evidence="1">Reverse transcriptase Ty1/copia-type domain-containing protein</fullName>
    </recommendedName>
</protein>
<comment type="caution">
    <text evidence="2">The sequence shown here is derived from an EMBL/GenBank/DDBJ whole genome shotgun (WGS) entry which is preliminary data.</text>
</comment>
<organism evidence="2 3">
    <name type="scientific">Mikania micrantha</name>
    <name type="common">bitter vine</name>
    <dbReference type="NCBI Taxonomy" id="192012"/>
    <lineage>
        <taxon>Eukaryota</taxon>
        <taxon>Viridiplantae</taxon>
        <taxon>Streptophyta</taxon>
        <taxon>Embryophyta</taxon>
        <taxon>Tracheophyta</taxon>
        <taxon>Spermatophyta</taxon>
        <taxon>Magnoliopsida</taxon>
        <taxon>eudicotyledons</taxon>
        <taxon>Gunneridae</taxon>
        <taxon>Pentapetalae</taxon>
        <taxon>asterids</taxon>
        <taxon>campanulids</taxon>
        <taxon>Asterales</taxon>
        <taxon>Asteraceae</taxon>
        <taxon>Asteroideae</taxon>
        <taxon>Heliantheae alliance</taxon>
        <taxon>Eupatorieae</taxon>
        <taxon>Mikania</taxon>
    </lineage>
</organism>